<proteinExistence type="predicted"/>
<feature type="transmembrane region" description="Helical" evidence="2">
    <location>
        <begin position="153"/>
        <end position="171"/>
    </location>
</feature>
<reference evidence="4" key="1">
    <citation type="submission" date="2022-01" db="EMBL/GenBank/DDBJ databases">
        <title>Paenibacillus spongiae sp. nov., isolated from marine sponge.</title>
        <authorList>
            <person name="Li Z."/>
            <person name="Zhang M."/>
        </authorList>
    </citation>
    <scope>NUCLEOTIDE SEQUENCE</scope>
    <source>
        <strain evidence="4">PHS-Z3</strain>
    </source>
</reference>
<feature type="region of interest" description="Disordered" evidence="1">
    <location>
        <begin position="335"/>
        <end position="359"/>
    </location>
</feature>
<dbReference type="InterPro" id="IPR012171">
    <property type="entry name" value="Fatty_acid_desaturase"/>
</dbReference>
<evidence type="ECO:0000259" key="3">
    <source>
        <dbReference type="Pfam" id="PF00487"/>
    </source>
</evidence>
<organism evidence="4 5">
    <name type="scientific">Paenibacillus spongiae</name>
    <dbReference type="NCBI Taxonomy" id="2909671"/>
    <lineage>
        <taxon>Bacteria</taxon>
        <taxon>Bacillati</taxon>
        <taxon>Bacillota</taxon>
        <taxon>Bacilli</taxon>
        <taxon>Bacillales</taxon>
        <taxon>Paenibacillaceae</taxon>
        <taxon>Paenibacillus</taxon>
    </lineage>
</organism>
<dbReference type="Pfam" id="PF00487">
    <property type="entry name" value="FA_desaturase"/>
    <property type="match status" value="1"/>
</dbReference>
<feature type="transmembrane region" description="Helical" evidence="2">
    <location>
        <begin position="183"/>
        <end position="202"/>
    </location>
</feature>
<dbReference type="EMBL" id="CP091430">
    <property type="protein sequence ID" value="UVI27460.1"/>
    <property type="molecule type" value="Genomic_DNA"/>
</dbReference>
<feature type="transmembrane region" description="Helical" evidence="2">
    <location>
        <begin position="49"/>
        <end position="73"/>
    </location>
</feature>
<dbReference type="InterPro" id="IPR005804">
    <property type="entry name" value="FA_desaturase_dom"/>
</dbReference>
<dbReference type="RefSeq" id="WP_258383548.1">
    <property type="nucleotide sequence ID" value="NZ_CP091430.1"/>
</dbReference>
<evidence type="ECO:0000256" key="1">
    <source>
        <dbReference type="SAM" id="MobiDB-lite"/>
    </source>
</evidence>
<dbReference type="PANTHER" id="PTHR19353">
    <property type="entry name" value="FATTY ACID DESATURASE 2"/>
    <property type="match status" value="1"/>
</dbReference>
<accession>A0ABY5S3P2</accession>
<protein>
    <submittedName>
        <fullName evidence="4">Fatty acid desaturase</fullName>
    </submittedName>
</protein>
<keyword evidence="2" id="KW-0812">Transmembrane</keyword>
<dbReference type="CDD" id="cd03507">
    <property type="entry name" value="Delta12-FADS-like"/>
    <property type="match status" value="1"/>
</dbReference>
<dbReference type="PANTHER" id="PTHR19353:SF73">
    <property type="entry name" value="FATTY ACID DESATURASE"/>
    <property type="match status" value="1"/>
</dbReference>
<feature type="transmembrane region" description="Helical" evidence="2">
    <location>
        <begin position="208"/>
        <end position="227"/>
    </location>
</feature>
<sequence length="359" mass="41863">MLEHKSPSHWKKDIAPYEKPIMKTSILQIVNTIVPFLLLWFLAYQSLSVSYWLTLPIAILASGFVIRTFIIFHDCCHHSFFRNRMANDIVGTITGVLTFTPYRQWRNSHTIHHATSSNLNKRGEGDIWVLTVDEYIASSLWRRMLYRLYRNPFILFGFGPFYLFLVSYRFNRKNAKTKERINTYITNAAIVGLSALCCYLVGWQAFLLIQGPIFYFSGLGGIWLFYVQHQFEDSYYEHEGEWDYVKAAIDGSSFYKLPRILQWLTGNIGFHHVHHLSPRVPNYFLEEVHENTPLLSNVNTITMKTSLQSIRFHLWSEQDMKFKSFKDIKPLLARGSNQQEDHKSIPVSIPVPVPAATKK</sequence>
<keyword evidence="5" id="KW-1185">Reference proteome</keyword>
<feature type="domain" description="Fatty acid desaturase" evidence="3">
    <location>
        <begin position="52"/>
        <end position="291"/>
    </location>
</feature>
<keyword evidence="2" id="KW-0472">Membrane</keyword>
<dbReference type="Proteomes" id="UP001057877">
    <property type="component" value="Chromosome"/>
</dbReference>
<evidence type="ECO:0000313" key="5">
    <source>
        <dbReference type="Proteomes" id="UP001057877"/>
    </source>
</evidence>
<feature type="transmembrane region" description="Helical" evidence="2">
    <location>
        <begin position="21"/>
        <end position="43"/>
    </location>
</feature>
<keyword evidence="2" id="KW-1133">Transmembrane helix</keyword>
<evidence type="ECO:0000256" key="2">
    <source>
        <dbReference type="SAM" id="Phobius"/>
    </source>
</evidence>
<gene>
    <name evidence="4" type="ORF">L1F29_18490</name>
</gene>
<evidence type="ECO:0000313" key="4">
    <source>
        <dbReference type="EMBL" id="UVI27460.1"/>
    </source>
</evidence>
<name>A0ABY5S3P2_9BACL</name>